<gene>
    <name evidence="1" type="ORF">DM484_22950</name>
</gene>
<proteinExistence type="predicted"/>
<reference evidence="1 2" key="1">
    <citation type="journal article" date="2018" name="Aquat. Microb. Ecol.">
        <title>Gammaproteobacterial methanotrophs dominate.</title>
        <authorList>
            <person name="Rissanen A.J."/>
            <person name="Saarenheimo J."/>
            <person name="Tiirola M."/>
            <person name="Peura S."/>
            <person name="Aalto S.L."/>
            <person name="Karvinen A."/>
            <person name="Nykanen H."/>
        </authorList>
    </citation>
    <scope>NUCLEOTIDE SEQUENCE [LARGE SCALE GENOMIC DNA]</scope>
    <source>
        <strain evidence="1">AMbin10</strain>
    </source>
</reference>
<protein>
    <submittedName>
        <fullName evidence="1">Uncharacterized protein</fullName>
    </submittedName>
</protein>
<dbReference type="AlphaFoldDB" id="A0A2W4QQ74"/>
<organism evidence="1 2">
    <name type="scientific">Candidatus Methylumidiphilus alinenensis</name>
    <dbReference type="NCBI Taxonomy" id="2202197"/>
    <lineage>
        <taxon>Bacteria</taxon>
        <taxon>Pseudomonadati</taxon>
        <taxon>Pseudomonadota</taxon>
        <taxon>Gammaproteobacteria</taxon>
        <taxon>Methylococcales</taxon>
        <taxon>Candidatus Methylumidiphilus</taxon>
    </lineage>
</organism>
<evidence type="ECO:0000313" key="1">
    <source>
        <dbReference type="EMBL" id="PZN73296.1"/>
    </source>
</evidence>
<dbReference type="EMBL" id="QJPH01000461">
    <property type="protein sequence ID" value="PZN73296.1"/>
    <property type="molecule type" value="Genomic_DNA"/>
</dbReference>
<dbReference type="Proteomes" id="UP000249396">
    <property type="component" value="Unassembled WGS sequence"/>
</dbReference>
<name>A0A2W4QQ74_9GAMM</name>
<evidence type="ECO:0000313" key="2">
    <source>
        <dbReference type="Proteomes" id="UP000249396"/>
    </source>
</evidence>
<comment type="caution">
    <text evidence="1">The sequence shown here is derived from an EMBL/GenBank/DDBJ whole genome shotgun (WGS) entry which is preliminary data.</text>
</comment>
<accession>A0A2W4QQ74</accession>
<sequence>MWQPLINPIIDALIVVNKMSKKRYKTCQRMVFISTTHIKQIIQYLNCTVVWVRLKVMQTNRAVIEFIPGVQGLPCL</sequence>